<dbReference type="AlphaFoldDB" id="A0A3B1DUC9"/>
<keyword evidence="1" id="KW-0812">Transmembrane</keyword>
<proteinExistence type="predicted"/>
<evidence type="ECO:0000313" key="3">
    <source>
        <dbReference type="EMBL" id="VAX35465.1"/>
    </source>
</evidence>
<dbReference type="SUPFAM" id="SSF158682">
    <property type="entry name" value="TerB-like"/>
    <property type="match status" value="1"/>
</dbReference>
<keyword evidence="1" id="KW-0472">Membrane</keyword>
<dbReference type="PRINTS" id="PR00625">
    <property type="entry name" value="JDOMAIN"/>
</dbReference>
<dbReference type="CDD" id="cd06257">
    <property type="entry name" value="DnaJ"/>
    <property type="match status" value="1"/>
</dbReference>
<evidence type="ECO:0000256" key="1">
    <source>
        <dbReference type="SAM" id="Phobius"/>
    </source>
</evidence>
<dbReference type="InterPro" id="IPR029024">
    <property type="entry name" value="TerB-like"/>
</dbReference>
<keyword evidence="1" id="KW-1133">Transmembrane helix</keyword>
<protein>
    <submittedName>
        <fullName evidence="3">Chaperone protein DnaJ</fullName>
    </submittedName>
</protein>
<accession>A0A3B1DUC9</accession>
<dbReference type="PANTHER" id="PTHR24074">
    <property type="entry name" value="CO-CHAPERONE PROTEIN DJLA"/>
    <property type="match status" value="1"/>
</dbReference>
<dbReference type="InterPro" id="IPR036869">
    <property type="entry name" value="J_dom_sf"/>
</dbReference>
<dbReference type="PROSITE" id="PS50076">
    <property type="entry name" value="DNAJ_2"/>
    <property type="match status" value="1"/>
</dbReference>
<dbReference type="Pfam" id="PF00226">
    <property type="entry name" value="DnaJ"/>
    <property type="match status" value="1"/>
</dbReference>
<evidence type="ECO:0000259" key="2">
    <source>
        <dbReference type="PROSITE" id="PS50076"/>
    </source>
</evidence>
<dbReference type="Pfam" id="PF05099">
    <property type="entry name" value="TerB"/>
    <property type="match status" value="1"/>
</dbReference>
<dbReference type="Gene3D" id="1.10.287.110">
    <property type="entry name" value="DnaJ domain"/>
    <property type="match status" value="1"/>
</dbReference>
<feature type="transmembrane region" description="Helical" evidence="1">
    <location>
        <begin position="47"/>
        <end position="68"/>
    </location>
</feature>
<dbReference type="InterPro" id="IPR001623">
    <property type="entry name" value="DnaJ_domain"/>
</dbReference>
<dbReference type="InterPro" id="IPR007791">
    <property type="entry name" value="DjlA_N"/>
</dbReference>
<gene>
    <name evidence="3" type="ORF">MNBD_UNCLBAC01-1748</name>
</gene>
<reference evidence="3" key="1">
    <citation type="submission" date="2018-06" db="EMBL/GenBank/DDBJ databases">
        <authorList>
            <person name="Zhirakovskaya E."/>
        </authorList>
    </citation>
    <scope>NUCLEOTIDE SEQUENCE</scope>
</reference>
<sequence length="274" mass="30765">MKSWRGKLFGGLIGLLFLRTPLGIIIGIVLGHLFFDNKGKSVSGKAWGGILGMMFAGPLGAIAGVYFGNSIDAQRKMQGGVDDRAVFQINLISILAYVIKADHKVAKEEIQAVLSIFQKMGYGVHQMEIISRTLNFALNQPIDLQNICANFCKSSKYEERLMLLRIVYLVVMADGVFHPNEKKAIEDIVNLLGIDVQDFHSLEAEFIKSNDRYYEILGVQRGITKVELKKAYRKLALSYHPDRVAHLGEEYASIAKEKFQKISEAYEYVLKELS</sequence>
<dbReference type="EMBL" id="UOGJ01000055">
    <property type="protein sequence ID" value="VAX35465.1"/>
    <property type="molecule type" value="Genomic_DNA"/>
</dbReference>
<dbReference type="Gene3D" id="1.10.3680.10">
    <property type="entry name" value="TerB-like"/>
    <property type="match status" value="1"/>
</dbReference>
<organism evidence="3">
    <name type="scientific">hydrothermal vent metagenome</name>
    <dbReference type="NCBI Taxonomy" id="652676"/>
    <lineage>
        <taxon>unclassified sequences</taxon>
        <taxon>metagenomes</taxon>
        <taxon>ecological metagenomes</taxon>
    </lineage>
</organism>
<name>A0A3B1DUC9_9ZZZZ</name>
<dbReference type="SMART" id="SM00271">
    <property type="entry name" value="DnaJ"/>
    <property type="match status" value="1"/>
</dbReference>
<dbReference type="InterPro" id="IPR050817">
    <property type="entry name" value="DjlA_DnaK_co-chaperone"/>
</dbReference>
<dbReference type="SUPFAM" id="SSF46565">
    <property type="entry name" value="Chaperone J-domain"/>
    <property type="match status" value="1"/>
</dbReference>
<feature type="transmembrane region" description="Helical" evidence="1">
    <location>
        <begin position="12"/>
        <end position="35"/>
    </location>
</feature>
<feature type="domain" description="J" evidence="2">
    <location>
        <begin position="212"/>
        <end position="274"/>
    </location>
</feature>